<dbReference type="EMBL" id="RQTK01000967">
    <property type="protein sequence ID" value="RUS73187.1"/>
    <property type="molecule type" value="Genomic_DNA"/>
</dbReference>
<proteinExistence type="predicted"/>
<feature type="compositionally biased region" description="Basic and acidic residues" evidence="1">
    <location>
        <begin position="766"/>
        <end position="775"/>
    </location>
</feature>
<feature type="region of interest" description="Disordered" evidence="1">
    <location>
        <begin position="297"/>
        <end position="339"/>
    </location>
</feature>
<dbReference type="AlphaFoldDB" id="A0A433SV67"/>
<reference evidence="3 4" key="1">
    <citation type="submission" date="2019-01" db="EMBL/GenBank/DDBJ databases">
        <title>A draft genome assembly of the solar-powered sea slug Elysia chlorotica.</title>
        <authorList>
            <person name="Cai H."/>
            <person name="Li Q."/>
            <person name="Fang X."/>
            <person name="Li J."/>
            <person name="Curtis N.E."/>
            <person name="Altenburger A."/>
            <person name="Shibata T."/>
            <person name="Feng M."/>
            <person name="Maeda T."/>
            <person name="Schwartz J.A."/>
            <person name="Shigenobu S."/>
            <person name="Lundholm N."/>
            <person name="Nishiyama T."/>
            <person name="Yang H."/>
            <person name="Hasebe M."/>
            <person name="Li S."/>
            <person name="Pierce S.K."/>
            <person name="Wang J."/>
        </authorList>
    </citation>
    <scope>NUCLEOTIDE SEQUENCE [LARGE SCALE GENOMIC DNA]</scope>
    <source>
        <strain evidence="3">EC2010</strain>
        <tissue evidence="3">Whole organism of an adult</tissue>
    </source>
</reference>
<evidence type="ECO:0000256" key="1">
    <source>
        <dbReference type="SAM" id="MobiDB-lite"/>
    </source>
</evidence>
<feature type="compositionally biased region" description="Basic and acidic residues" evidence="1">
    <location>
        <begin position="666"/>
        <end position="676"/>
    </location>
</feature>
<accession>A0A433SV67</accession>
<dbReference type="SUPFAM" id="SSF47459">
    <property type="entry name" value="HLH, helix-loop-helix DNA-binding domain"/>
    <property type="match status" value="1"/>
</dbReference>
<dbReference type="InterPro" id="IPR036638">
    <property type="entry name" value="HLH_DNA-bd_sf"/>
</dbReference>
<evidence type="ECO:0000313" key="4">
    <source>
        <dbReference type="Proteomes" id="UP000271974"/>
    </source>
</evidence>
<feature type="compositionally biased region" description="Polar residues" evidence="1">
    <location>
        <begin position="471"/>
        <end position="495"/>
    </location>
</feature>
<keyword evidence="4" id="KW-1185">Reference proteome</keyword>
<dbReference type="Proteomes" id="UP000271974">
    <property type="component" value="Unassembled WGS sequence"/>
</dbReference>
<name>A0A433SV67_ELYCH</name>
<comment type="caution">
    <text evidence="3">The sequence shown here is derived from an EMBL/GenBank/DDBJ whole genome shotgun (WGS) entry which is preliminary data.</text>
</comment>
<gene>
    <name evidence="3" type="ORF">EGW08_019049</name>
</gene>
<sequence length="1092" mass="120543">MSMNRCDSPLQAKAKRRQSDAKWRASVATCYDTLKYVVPNVKNMAKRKISKALILQESEKHIKELESAVSHLLEVEGKTQGKTVLWEEESHWSHCTLEKLRQDFSEKQQRVFQMAAHGRRCYNLLQDIKEEVFAMEADPSRLAVMEESFGAASSLSSKICTLTLPNLTKEKSDTDVKGVPPIHRINLVLSGPSTVASNQQSLATSAKKSLYFETTTASLRGKKLLTQVPSSASDSVSTQVPQLERSATISHIYNKPIMSSFSSLHKPMMEPISSVATKSFPGPSNSCGRNNNNITVSADGRSKTFSSHRLSIRPASPTASQSQSYSSHQGLSKENPQGKLCVPIADTPSQENIQRLKIHIEHVNGDLYIVSDNRTSMIHLVKAASSTVAGTSSGFPLQKTFVAEEEQEQQVPSMKLPVKLPADSEKEDNYNGLQQFTLSDLREPSSCIKNELQSSLSACGGSDGSHEESAQKNSYTVNVSSGTSVSLTPSRSGESLPQALDIKEECVDPDMYTPRNNRDPLLSSLATPKPDDSTPLFMRTDNDLVIKRPPRLGTARKKLNFGQSPDKLDSWSSGKNLRQAGGFTPVKLPNEFGMVPDEDGKSMGSLISPWKIVDSPSYSCGVSSQNCMVATGMLDLDDSLVCLETMDTMDLDDQYDGSHMLSASGNEDKGAQSERTTKRKVLSISPGTSLRQQPKCRKKLDDFYEDANSSWEECAKKSFASNMEEENHLVPDICSIIKKEMPHELSDMDHQFDCSHLSESAAKQMSESKEEESHVVPEFNANSSSTSTTNDHGVSRQEFHAGPTSPENSAFYSSNDCDDFDGFYYYYRFMSQQLKQDSKKSCNTKKALEIGTFSQQAENIITPLRPLNLESSPSIAARVAHMWACLPLHDKLTMATLASLEERHSQKSEAHQPHTDGSLGDCFNICLDNQKCEGQDNTTQSDTGSGSDDRPQSQDCNVKLEPSPQLDLLTIGDHGQNVHEISLMTKEDESMESDPQCPLNEFHSSVHPYSVQHSGLNQDCVTDLKSLKDIEDIHSSLTSPGYSQSVIKSEFVDQKEDQSQVVPDSQDIFVLGELSPDLQEVEIQPLVDHAYD</sequence>
<dbReference type="CDD" id="cd00083">
    <property type="entry name" value="bHLH_SF"/>
    <property type="match status" value="1"/>
</dbReference>
<organism evidence="3 4">
    <name type="scientific">Elysia chlorotica</name>
    <name type="common">Eastern emerald elysia</name>
    <name type="synonym">Sea slug</name>
    <dbReference type="NCBI Taxonomy" id="188477"/>
    <lineage>
        <taxon>Eukaryota</taxon>
        <taxon>Metazoa</taxon>
        <taxon>Spiralia</taxon>
        <taxon>Lophotrochozoa</taxon>
        <taxon>Mollusca</taxon>
        <taxon>Gastropoda</taxon>
        <taxon>Heterobranchia</taxon>
        <taxon>Euthyneura</taxon>
        <taxon>Panpulmonata</taxon>
        <taxon>Sacoglossa</taxon>
        <taxon>Placobranchoidea</taxon>
        <taxon>Plakobranchidae</taxon>
        <taxon>Elysia</taxon>
    </lineage>
</organism>
<feature type="domain" description="BHLH" evidence="2">
    <location>
        <begin position="11"/>
        <end position="65"/>
    </location>
</feature>
<dbReference type="GO" id="GO:0046983">
    <property type="term" value="F:protein dimerization activity"/>
    <property type="evidence" value="ECO:0007669"/>
    <property type="project" value="InterPro"/>
</dbReference>
<feature type="region of interest" description="Disordered" evidence="1">
    <location>
        <begin position="657"/>
        <end position="689"/>
    </location>
</feature>
<dbReference type="InterPro" id="IPR011598">
    <property type="entry name" value="bHLH_dom"/>
</dbReference>
<feature type="region of interest" description="Disordered" evidence="1">
    <location>
        <begin position="759"/>
        <end position="811"/>
    </location>
</feature>
<dbReference type="Gene3D" id="4.10.280.10">
    <property type="entry name" value="Helix-loop-helix DNA-binding domain"/>
    <property type="match status" value="1"/>
</dbReference>
<feature type="compositionally biased region" description="Low complexity" evidence="1">
    <location>
        <begin position="316"/>
        <end position="332"/>
    </location>
</feature>
<evidence type="ECO:0000313" key="3">
    <source>
        <dbReference type="EMBL" id="RUS73187.1"/>
    </source>
</evidence>
<dbReference type="Pfam" id="PF00010">
    <property type="entry name" value="HLH"/>
    <property type="match status" value="1"/>
</dbReference>
<protein>
    <recommendedName>
        <fullName evidence="2">BHLH domain-containing protein</fullName>
    </recommendedName>
</protein>
<feature type="region of interest" description="Disordered" evidence="1">
    <location>
        <begin position="456"/>
        <end position="537"/>
    </location>
</feature>
<feature type="non-terminal residue" evidence="3">
    <location>
        <position position="1092"/>
    </location>
</feature>
<dbReference type="PROSITE" id="PS50888">
    <property type="entry name" value="BHLH"/>
    <property type="match status" value="1"/>
</dbReference>
<feature type="compositionally biased region" description="Polar residues" evidence="1">
    <location>
        <begin position="935"/>
        <end position="946"/>
    </location>
</feature>
<feature type="region of interest" description="Disordered" evidence="1">
    <location>
        <begin position="935"/>
        <end position="964"/>
    </location>
</feature>
<dbReference type="OrthoDB" id="6287168at2759"/>
<evidence type="ECO:0000259" key="2">
    <source>
        <dbReference type="PROSITE" id="PS50888"/>
    </source>
</evidence>